<dbReference type="GO" id="GO:0006777">
    <property type="term" value="P:Mo-molybdopterin cofactor biosynthetic process"/>
    <property type="evidence" value="ECO:0007669"/>
    <property type="project" value="UniProtKB-UniRule"/>
</dbReference>
<keyword evidence="11" id="KW-1185">Reference proteome</keyword>
<dbReference type="Pfam" id="PF03453">
    <property type="entry name" value="MoeA_N"/>
    <property type="match status" value="1"/>
</dbReference>
<keyword evidence="4 7" id="KW-0500">Molybdenum</keyword>
<dbReference type="GO" id="GO:0061599">
    <property type="term" value="F:molybdopterin molybdotransferase activity"/>
    <property type="evidence" value="ECO:0007669"/>
    <property type="project" value="UniProtKB-UniRule"/>
</dbReference>
<dbReference type="InterPro" id="IPR005111">
    <property type="entry name" value="MoeA_C_domain_IV"/>
</dbReference>
<dbReference type="UniPathway" id="UPA00344"/>
<accession>J1HJP5</accession>
<name>J1HJP5_9ACTO</name>
<comment type="catalytic activity">
    <reaction evidence="6">
        <text>adenylyl-molybdopterin + molybdate = Mo-molybdopterin + AMP + H(+)</text>
        <dbReference type="Rhea" id="RHEA:35047"/>
        <dbReference type="ChEBI" id="CHEBI:15378"/>
        <dbReference type="ChEBI" id="CHEBI:36264"/>
        <dbReference type="ChEBI" id="CHEBI:62727"/>
        <dbReference type="ChEBI" id="CHEBI:71302"/>
        <dbReference type="ChEBI" id="CHEBI:456215"/>
        <dbReference type="EC" id="2.10.1.1"/>
    </reaction>
</comment>
<keyword evidence="5 7" id="KW-0501">Molybdenum cofactor biosynthesis</keyword>
<protein>
    <recommendedName>
        <fullName evidence="7">Molybdopterin molybdenumtransferase</fullName>
        <ecNumber evidence="7">2.10.1.1</ecNumber>
    </recommendedName>
</protein>
<evidence type="ECO:0000256" key="3">
    <source>
        <dbReference type="ARBA" id="ARBA00010763"/>
    </source>
</evidence>
<dbReference type="PATRIC" id="fig|1125718.3.peg.1090"/>
<dbReference type="CDD" id="cd00887">
    <property type="entry name" value="MoeA"/>
    <property type="match status" value="1"/>
</dbReference>
<dbReference type="InterPro" id="IPR036688">
    <property type="entry name" value="MoeA_C_domain_IV_sf"/>
</dbReference>
<dbReference type="EC" id="2.10.1.1" evidence="7"/>
<feature type="compositionally biased region" description="Basic and acidic residues" evidence="8">
    <location>
        <begin position="430"/>
        <end position="441"/>
    </location>
</feature>
<dbReference type="Gene3D" id="2.170.190.11">
    <property type="entry name" value="Molybdopterin biosynthesis moea protein, domain 3"/>
    <property type="match status" value="1"/>
</dbReference>
<feature type="region of interest" description="Disordered" evidence="8">
    <location>
        <begin position="410"/>
        <end position="448"/>
    </location>
</feature>
<dbReference type="InterPro" id="IPR038987">
    <property type="entry name" value="MoeA-like"/>
</dbReference>
<comment type="cofactor">
    <cofactor evidence="7">
        <name>Mg(2+)</name>
        <dbReference type="ChEBI" id="CHEBI:18420"/>
    </cofactor>
</comment>
<dbReference type="eggNOG" id="COG0303">
    <property type="taxonomic scope" value="Bacteria"/>
</dbReference>
<proteinExistence type="inferred from homology"/>
<evidence type="ECO:0000256" key="6">
    <source>
        <dbReference type="ARBA" id="ARBA00047317"/>
    </source>
</evidence>
<keyword evidence="7" id="KW-0460">Magnesium</keyword>
<dbReference type="InterPro" id="IPR001453">
    <property type="entry name" value="MoaB/Mog_dom"/>
</dbReference>
<dbReference type="OrthoDB" id="9804758at2"/>
<dbReference type="AlphaFoldDB" id="J1HJP5"/>
<dbReference type="InterPro" id="IPR036135">
    <property type="entry name" value="MoeA_linker/N_sf"/>
</dbReference>
<comment type="similarity">
    <text evidence="3 7">Belongs to the MoeA family.</text>
</comment>
<evidence type="ECO:0000256" key="5">
    <source>
        <dbReference type="ARBA" id="ARBA00023150"/>
    </source>
</evidence>
<dbReference type="GO" id="GO:0005829">
    <property type="term" value="C:cytosol"/>
    <property type="evidence" value="ECO:0007669"/>
    <property type="project" value="TreeGrafter"/>
</dbReference>
<dbReference type="Pfam" id="PF03454">
    <property type="entry name" value="MoeA_C"/>
    <property type="match status" value="1"/>
</dbReference>
<evidence type="ECO:0000256" key="7">
    <source>
        <dbReference type="RuleBase" id="RU365090"/>
    </source>
</evidence>
<evidence type="ECO:0000256" key="8">
    <source>
        <dbReference type="SAM" id="MobiDB-lite"/>
    </source>
</evidence>
<dbReference type="PANTHER" id="PTHR10192:SF5">
    <property type="entry name" value="GEPHYRIN"/>
    <property type="match status" value="1"/>
</dbReference>
<dbReference type="InterPro" id="IPR005110">
    <property type="entry name" value="MoeA_linker/N"/>
</dbReference>
<dbReference type="Pfam" id="PF00994">
    <property type="entry name" value="MoCF_biosynth"/>
    <property type="match status" value="1"/>
</dbReference>
<dbReference type="SMART" id="SM00852">
    <property type="entry name" value="MoCF_biosynth"/>
    <property type="match status" value="1"/>
</dbReference>
<comment type="function">
    <text evidence="1 7">Catalyzes the insertion of molybdate into adenylated molybdopterin with the concomitant release of AMP.</text>
</comment>
<dbReference type="SUPFAM" id="SSF63867">
    <property type="entry name" value="MoeA C-terminal domain-like"/>
    <property type="match status" value="1"/>
</dbReference>
<dbReference type="GO" id="GO:0046872">
    <property type="term" value="F:metal ion binding"/>
    <property type="evidence" value="ECO:0007669"/>
    <property type="project" value="UniProtKB-UniRule"/>
</dbReference>
<dbReference type="SUPFAM" id="SSF63882">
    <property type="entry name" value="MoeA N-terminal region -like"/>
    <property type="match status" value="1"/>
</dbReference>
<reference evidence="10 11" key="1">
    <citation type="submission" date="2012-05" db="EMBL/GenBank/DDBJ databases">
        <authorList>
            <person name="Harkins D.M."/>
            <person name="Madupu R."/>
            <person name="Durkin A.S."/>
            <person name="Torralba M."/>
            <person name="Methe B."/>
            <person name="Sutton G.G."/>
            <person name="Nelson K.E."/>
        </authorList>
    </citation>
    <scope>NUCLEOTIDE SEQUENCE [LARGE SCALE GENOMIC DNA]</scope>
    <source>
        <strain evidence="10 11">F0489</strain>
    </source>
</reference>
<evidence type="ECO:0000256" key="4">
    <source>
        <dbReference type="ARBA" id="ARBA00022505"/>
    </source>
</evidence>
<feature type="compositionally biased region" description="Acidic residues" evidence="8">
    <location>
        <begin position="411"/>
        <end position="420"/>
    </location>
</feature>
<comment type="pathway">
    <text evidence="2 7">Cofactor biosynthesis; molybdopterin biosynthesis.</text>
</comment>
<evidence type="ECO:0000256" key="2">
    <source>
        <dbReference type="ARBA" id="ARBA00005046"/>
    </source>
</evidence>
<dbReference type="Gene3D" id="3.40.980.10">
    <property type="entry name" value="MoaB/Mog-like domain"/>
    <property type="match status" value="1"/>
</dbReference>
<dbReference type="Gene3D" id="3.90.105.10">
    <property type="entry name" value="Molybdopterin biosynthesis moea protein, domain 2"/>
    <property type="match status" value="1"/>
</dbReference>
<dbReference type="InterPro" id="IPR036425">
    <property type="entry name" value="MoaB/Mog-like_dom_sf"/>
</dbReference>
<dbReference type="RefSeq" id="WP_008730962.1">
    <property type="nucleotide sequence ID" value="NZ_AKFT01000079.1"/>
</dbReference>
<evidence type="ECO:0000259" key="9">
    <source>
        <dbReference type="SMART" id="SM00852"/>
    </source>
</evidence>
<dbReference type="PANTHER" id="PTHR10192">
    <property type="entry name" value="MOLYBDOPTERIN BIOSYNTHESIS PROTEIN"/>
    <property type="match status" value="1"/>
</dbReference>
<evidence type="ECO:0000256" key="1">
    <source>
        <dbReference type="ARBA" id="ARBA00002901"/>
    </source>
</evidence>
<sequence>MPETAEKPAMPDTLSVEAYVAEVLATLTPLPAVDTPLFAAHGLVLAQDVTAALPVPPWTNSAMDGYAVRARDTESAAPQAPVILPVAGDVPAGTAPAPLVPGTAQRIMTGAMLPENADAVVKVEDTDQAPGPHPPPAEVGIRVAARPGLNVRQAGEDVGIGDSVLTAGTFMTATAVASLASVGLSAVRAFPRPRVAVVSTGAELVEPGQELPAGAIPDSNSLLLAGLVAEHGARLASVSRSGDTAESLAMALIEAARGADLIVTSGGVSAGAFDPLVMLAEDDEDGENVENTADGTVRLRLSKVAMQPGKPQGHGVVRIEDGGTHRQVPIITLPGNPVSVLVSFITVVAPALARLAGRDSVPGPLPGSGVRRPHDALSMRARAAAAWRTPPGRRQHIPVRFVQAPARASVEDVEGMEDMENSAPGAAAESTERAECAERTESTGSTASPVLWVEPTHRLGSGSHLVASMAAAEALAVVGEEVAEVAVGDEVGLIALNRTHLH</sequence>
<feature type="domain" description="MoaB/Mog" evidence="9">
    <location>
        <begin position="196"/>
        <end position="354"/>
    </location>
</feature>
<evidence type="ECO:0000313" key="10">
    <source>
        <dbReference type="EMBL" id="EJF46105.1"/>
    </source>
</evidence>
<dbReference type="SUPFAM" id="SSF53218">
    <property type="entry name" value="Molybdenum cofactor biosynthesis proteins"/>
    <property type="match status" value="1"/>
</dbReference>
<keyword evidence="7" id="KW-0479">Metal-binding</keyword>
<dbReference type="Proteomes" id="UP000002941">
    <property type="component" value="Unassembled WGS sequence"/>
</dbReference>
<evidence type="ECO:0000313" key="11">
    <source>
        <dbReference type="Proteomes" id="UP000002941"/>
    </source>
</evidence>
<keyword evidence="7" id="KW-0808">Transferase</keyword>
<dbReference type="NCBIfam" id="NF045515">
    <property type="entry name" value="Glp_gephyrin"/>
    <property type="match status" value="1"/>
</dbReference>
<organism evidence="10 11">
    <name type="scientific">Actinomyces massiliensis F0489</name>
    <dbReference type="NCBI Taxonomy" id="1125718"/>
    <lineage>
        <taxon>Bacteria</taxon>
        <taxon>Bacillati</taxon>
        <taxon>Actinomycetota</taxon>
        <taxon>Actinomycetes</taxon>
        <taxon>Actinomycetales</taxon>
        <taxon>Actinomycetaceae</taxon>
        <taxon>Actinomyces</taxon>
    </lineage>
</organism>
<comment type="caution">
    <text evidence="10">The sequence shown here is derived from an EMBL/GenBank/DDBJ whole genome shotgun (WGS) entry which is preliminary data.</text>
</comment>
<dbReference type="Gene3D" id="2.40.340.10">
    <property type="entry name" value="MoeA, C-terminal, domain IV"/>
    <property type="match status" value="2"/>
</dbReference>
<dbReference type="EMBL" id="AKFT01000079">
    <property type="protein sequence ID" value="EJF46105.1"/>
    <property type="molecule type" value="Genomic_DNA"/>
</dbReference>
<gene>
    <name evidence="10" type="ORF">HMPREF1318_1769</name>
</gene>